<comment type="caution">
    <text evidence="5">The sequence shown here is derived from an EMBL/GenBank/DDBJ whole genome shotgun (WGS) entry which is preliminary data.</text>
</comment>
<dbReference type="Gene3D" id="3.20.20.70">
    <property type="entry name" value="Aldolase class I"/>
    <property type="match status" value="1"/>
</dbReference>
<accession>A0A2T0KHY4</accession>
<evidence type="ECO:0000313" key="5">
    <source>
        <dbReference type="EMBL" id="PRX22847.1"/>
    </source>
</evidence>
<reference evidence="5 6" key="1">
    <citation type="submission" date="2018-03" db="EMBL/GenBank/DDBJ databases">
        <title>Genomic Encyclopedia of Archaeal and Bacterial Type Strains, Phase II (KMG-II): from individual species to whole genera.</title>
        <authorList>
            <person name="Goeker M."/>
        </authorList>
    </citation>
    <scope>NUCLEOTIDE SEQUENCE [LARGE SCALE GENOMIC DNA]</scope>
    <source>
        <strain evidence="5 6">DSM 43146</strain>
    </source>
</reference>
<keyword evidence="6" id="KW-1185">Reference proteome</keyword>
<dbReference type="InterPro" id="IPR036866">
    <property type="entry name" value="RibonucZ/Hydroxyglut_hydro"/>
</dbReference>
<name>A0A2T0KHY4_9ACTN</name>
<evidence type="ECO:0000256" key="2">
    <source>
        <dbReference type="ARBA" id="ARBA00022643"/>
    </source>
</evidence>
<keyword evidence="3" id="KW-0560">Oxidoreductase</keyword>
<evidence type="ECO:0000256" key="1">
    <source>
        <dbReference type="ARBA" id="ARBA00022630"/>
    </source>
</evidence>
<keyword evidence="2" id="KW-0288">FMN</keyword>
<dbReference type="Pfam" id="PF03060">
    <property type="entry name" value="NMO"/>
    <property type="match status" value="2"/>
</dbReference>
<evidence type="ECO:0000259" key="4">
    <source>
        <dbReference type="SMART" id="SM00849"/>
    </source>
</evidence>
<dbReference type="SMART" id="SM00849">
    <property type="entry name" value="Lactamase_B"/>
    <property type="match status" value="1"/>
</dbReference>
<protein>
    <submittedName>
        <fullName evidence="5">NAD(P)H-dependent flavin oxidoreductase YrpB (Nitropropane dioxygenase family)</fullName>
    </submittedName>
</protein>
<keyword evidence="5" id="KW-0223">Dioxygenase</keyword>
<dbReference type="SUPFAM" id="SSF56281">
    <property type="entry name" value="Metallo-hydrolase/oxidoreductase"/>
    <property type="match status" value="1"/>
</dbReference>
<sequence length="576" mass="61689">MALSTTFTGMFGIRHPIVLAPMGGTAGGALASAVSRAGGLGMLGAGDGDPDWLAREVSLLTARTDRPWGVGFLTWAIDADAVARALAYQPRAVMFSFGDPSPYAEMVRRSEAALIIQVTDLDEARRAAGLGADVIVAQGTEAGGHGARHGRSTLPFVPVVADLVRPVPVLAAGGIADGRGVAAALALGAAGAVIGTRFQATTESLADPVIVKAILDGRGRDTERSSVLDVVRGSKWPPAYTARTLGHPHLDRWRGREDEAGTDPRARQDYRDDRERGVIPPQPVWAGEAVDLINELPSAVDLVAALARQAGDALAGAAGLLSERPDDELPVTPEWFRFTVVDERTTVVDEPYTRDLLHANAWHLRGRDRDVLVDCGLGVAALVPLLRERFDREPVLVLTHAHLDHMGSAHEFGEVWAHPLEAVEDPAPGSLLGPVLAAQLGLDVTMPAHLLKARPDVDFDPETYRVRPARRTRALADGDVVDLGDRALQVLHLPGHSPGSVVLFDAADGTLFSGDVVYDDELLDYLPGGDPERYAHSLRRLRDLPVDLVHPGHGPSFGRKRLHQLIDDYLRVGRAR</sequence>
<dbReference type="Proteomes" id="UP000239415">
    <property type="component" value="Unassembled WGS sequence"/>
</dbReference>
<dbReference type="Pfam" id="PF00753">
    <property type="entry name" value="Lactamase_B"/>
    <property type="match status" value="1"/>
</dbReference>
<evidence type="ECO:0000256" key="3">
    <source>
        <dbReference type="ARBA" id="ARBA00023002"/>
    </source>
</evidence>
<feature type="domain" description="Metallo-beta-lactamase" evidence="4">
    <location>
        <begin position="358"/>
        <end position="553"/>
    </location>
</feature>
<dbReference type="PANTHER" id="PTHR32332:SF31">
    <property type="entry name" value="2-NITROPROPANE DIOXYGENASE FAMILY, PUTATIVE (AFU_ORTHOLOGUE AFUA_2G09850)-RELATED"/>
    <property type="match status" value="1"/>
</dbReference>
<dbReference type="AlphaFoldDB" id="A0A2T0KHY4"/>
<dbReference type="InterPro" id="IPR013785">
    <property type="entry name" value="Aldolase_TIM"/>
</dbReference>
<dbReference type="PANTHER" id="PTHR32332">
    <property type="entry name" value="2-NITROPROPANE DIOXYGENASE"/>
    <property type="match status" value="1"/>
</dbReference>
<evidence type="ECO:0000313" key="6">
    <source>
        <dbReference type="Proteomes" id="UP000239415"/>
    </source>
</evidence>
<keyword evidence="1" id="KW-0285">Flavoprotein</keyword>
<dbReference type="InterPro" id="IPR001279">
    <property type="entry name" value="Metallo-B-lactamas"/>
</dbReference>
<dbReference type="InterPro" id="IPR004136">
    <property type="entry name" value="NMO"/>
</dbReference>
<dbReference type="GO" id="GO:0018580">
    <property type="term" value="F:nitronate monooxygenase activity"/>
    <property type="evidence" value="ECO:0007669"/>
    <property type="project" value="InterPro"/>
</dbReference>
<dbReference type="GO" id="GO:0051213">
    <property type="term" value="F:dioxygenase activity"/>
    <property type="evidence" value="ECO:0007669"/>
    <property type="project" value="UniProtKB-KW"/>
</dbReference>
<gene>
    <name evidence="5" type="ORF">CLV67_104375</name>
</gene>
<dbReference type="CDD" id="cd04730">
    <property type="entry name" value="NPD_like"/>
    <property type="match status" value="1"/>
</dbReference>
<organism evidence="5 6">
    <name type="scientific">Actinoplanes italicus</name>
    <dbReference type="NCBI Taxonomy" id="113567"/>
    <lineage>
        <taxon>Bacteria</taxon>
        <taxon>Bacillati</taxon>
        <taxon>Actinomycetota</taxon>
        <taxon>Actinomycetes</taxon>
        <taxon>Micromonosporales</taxon>
        <taxon>Micromonosporaceae</taxon>
        <taxon>Actinoplanes</taxon>
    </lineage>
</organism>
<dbReference type="EMBL" id="PVMZ01000004">
    <property type="protein sequence ID" value="PRX22847.1"/>
    <property type="molecule type" value="Genomic_DNA"/>
</dbReference>
<proteinExistence type="predicted"/>
<dbReference type="RefSeq" id="WP_170153828.1">
    <property type="nucleotide sequence ID" value="NZ_BOMO01000022.1"/>
</dbReference>
<dbReference type="Gene3D" id="3.60.15.10">
    <property type="entry name" value="Ribonuclease Z/Hydroxyacylglutathione hydrolase-like"/>
    <property type="match status" value="1"/>
</dbReference>
<dbReference type="SUPFAM" id="SSF51412">
    <property type="entry name" value="Inosine monophosphate dehydrogenase (IMPDH)"/>
    <property type="match status" value="1"/>
</dbReference>